<dbReference type="InterPro" id="IPR021885">
    <property type="entry name" value="DUF3496"/>
</dbReference>
<dbReference type="AlphaFoldDB" id="A0ABD1RRU8"/>
<keyword evidence="1" id="KW-0175">Coiled coil</keyword>
<evidence type="ECO:0000259" key="2">
    <source>
        <dbReference type="Pfam" id="PF12001"/>
    </source>
</evidence>
<dbReference type="Proteomes" id="UP001604336">
    <property type="component" value="Unassembled WGS sequence"/>
</dbReference>
<name>A0ABD1RRU8_9LAMI</name>
<dbReference type="Pfam" id="PF12001">
    <property type="entry name" value="DUF3496"/>
    <property type="match status" value="1"/>
</dbReference>
<evidence type="ECO:0000313" key="3">
    <source>
        <dbReference type="EMBL" id="KAL2491134.1"/>
    </source>
</evidence>
<protein>
    <recommendedName>
        <fullName evidence="2">DUF3496 domain-containing protein</fullName>
    </recommendedName>
</protein>
<accession>A0ABD1RRU8</accession>
<dbReference type="EMBL" id="JBFOLK010000008">
    <property type="protein sequence ID" value="KAL2491134.1"/>
    <property type="molecule type" value="Genomic_DNA"/>
</dbReference>
<sequence>MAQALELPSLRLSADLKVSLRIVHQEISVLLARNVELKSKKTLYFNDVNEKESLHQEIDKAKSNLNEISSDVMVEDSLMMSLTAQMKEIQEKIDNCKARLAAKKRNASQEVERARSLLERYSSLEVDQGIMAELSTAYVDQRDEWEKLREQMRSIWRRM</sequence>
<proteinExistence type="predicted"/>
<comment type="caution">
    <text evidence="3">The sequence shown here is derived from an EMBL/GenBank/DDBJ whole genome shotgun (WGS) entry which is preliminary data.</text>
</comment>
<organism evidence="3 4">
    <name type="scientific">Abeliophyllum distichum</name>
    <dbReference type="NCBI Taxonomy" id="126358"/>
    <lineage>
        <taxon>Eukaryota</taxon>
        <taxon>Viridiplantae</taxon>
        <taxon>Streptophyta</taxon>
        <taxon>Embryophyta</taxon>
        <taxon>Tracheophyta</taxon>
        <taxon>Spermatophyta</taxon>
        <taxon>Magnoliopsida</taxon>
        <taxon>eudicotyledons</taxon>
        <taxon>Gunneridae</taxon>
        <taxon>Pentapetalae</taxon>
        <taxon>asterids</taxon>
        <taxon>lamiids</taxon>
        <taxon>Lamiales</taxon>
        <taxon>Oleaceae</taxon>
        <taxon>Forsythieae</taxon>
        <taxon>Abeliophyllum</taxon>
    </lineage>
</organism>
<reference evidence="4" key="1">
    <citation type="submission" date="2024-07" db="EMBL/GenBank/DDBJ databases">
        <title>Two chromosome-level genome assemblies of Korean endemic species Abeliophyllum distichum and Forsythia ovata (Oleaceae).</title>
        <authorList>
            <person name="Jang H."/>
        </authorList>
    </citation>
    <scope>NUCLEOTIDE SEQUENCE [LARGE SCALE GENOMIC DNA]</scope>
</reference>
<evidence type="ECO:0000256" key="1">
    <source>
        <dbReference type="SAM" id="Coils"/>
    </source>
</evidence>
<evidence type="ECO:0000313" key="4">
    <source>
        <dbReference type="Proteomes" id="UP001604336"/>
    </source>
</evidence>
<feature type="coiled-coil region" evidence="1">
    <location>
        <begin position="51"/>
        <end position="124"/>
    </location>
</feature>
<gene>
    <name evidence="3" type="ORF">Adt_26762</name>
</gene>
<feature type="domain" description="DUF3496" evidence="2">
    <location>
        <begin position="34"/>
        <end position="86"/>
    </location>
</feature>
<keyword evidence="4" id="KW-1185">Reference proteome</keyword>